<feature type="compositionally biased region" description="Low complexity" evidence="12">
    <location>
        <begin position="1197"/>
        <end position="1208"/>
    </location>
</feature>
<dbReference type="AlphaFoldDB" id="A0AAN9B6K7"/>
<feature type="compositionally biased region" description="Polar residues" evidence="12">
    <location>
        <begin position="885"/>
        <end position="907"/>
    </location>
</feature>
<feature type="compositionally biased region" description="Basic and acidic residues" evidence="12">
    <location>
        <begin position="1185"/>
        <end position="1196"/>
    </location>
</feature>
<feature type="region of interest" description="Disordered" evidence="12">
    <location>
        <begin position="204"/>
        <end position="227"/>
    </location>
</feature>
<dbReference type="InterPro" id="IPR011645">
    <property type="entry name" value="HNOB_dom_associated"/>
</dbReference>
<comment type="subcellular location">
    <subcellularLocation>
        <location evidence="1">Membrane</location>
        <topology evidence="1">Single-pass type I membrane protein</topology>
    </subcellularLocation>
</comment>
<evidence type="ECO:0000256" key="12">
    <source>
        <dbReference type="SAM" id="MobiDB-lite"/>
    </source>
</evidence>
<dbReference type="SMART" id="SM00220">
    <property type="entry name" value="S_TKc"/>
    <property type="match status" value="1"/>
</dbReference>
<evidence type="ECO:0000256" key="4">
    <source>
        <dbReference type="ARBA" id="ARBA00022729"/>
    </source>
</evidence>
<keyword evidence="7" id="KW-0472">Membrane</keyword>
<reference evidence="15 16" key="1">
    <citation type="submission" date="2024-02" db="EMBL/GenBank/DDBJ databases">
        <title>Chromosome-scale genome assembly of the rough periwinkle Littorina saxatilis.</title>
        <authorList>
            <person name="De Jode A."/>
            <person name="Faria R."/>
            <person name="Formenti G."/>
            <person name="Sims Y."/>
            <person name="Smith T.P."/>
            <person name="Tracey A."/>
            <person name="Wood J.M.D."/>
            <person name="Zagrodzka Z.B."/>
            <person name="Johannesson K."/>
            <person name="Butlin R.K."/>
            <person name="Leder E.H."/>
        </authorList>
    </citation>
    <scope>NUCLEOTIDE SEQUENCE [LARGE SCALE GENOMIC DNA]</scope>
    <source>
        <strain evidence="15">Snail1</strain>
        <tissue evidence="15">Muscle</tissue>
    </source>
</reference>
<evidence type="ECO:0000256" key="9">
    <source>
        <dbReference type="ARBA" id="ARBA00023293"/>
    </source>
</evidence>
<gene>
    <name evidence="15" type="ORF">V1264_003686</name>
</gene>
<evidence type="ECO:0000256" key="2">
    <source>
        <dbReference type="ARBA" id="ARBA00012202"/>
    </source>
</evidence>
<accession>A0AAN9B6K7</accession>
<keyword evidence="9 11" id="KW-0141">cGMP biosynthesis</keyword>
<evidence type="ECO:0000259" key="13">
    <source>
        <dbReference type="PROSITE" id="PS50011"/>
    </source>
</evidence>
<keyword evidence="8 10" id="KW-0456">Lyase</keyword>
<dbReference type="CDD" id="cd07302">
    <property type="entry name" value="CHD"/>
    <property type="match status" value="1"/>
</dbReference>
<keyword evidence="3" id="KW-0812">Transmembrane</keyword>
<name>A0AAN9B6K7_9CAEN</name>
<dbReference type="PROSITE" id="PS50011">
    <property type="entry name" value="PROTEIN_KINASE_DOM"/>
    <property type="match status" value="1"/>
</dbReference>
<dbReference type="Gene3D" id="1.10.510.10">
    <property type="entry name" value="Transferase(Phosphotransferase) domain 1"/>
    <property type="match status" value="1"/>
</dbReference>
<dbReference type="Pfam" id="PF07714">
    <property type="entry name" value="PK_Tyr_Ser-Thr"/>
    <property type="match status" value="1"/>
</dbReference>
<dbReference type="GO" id="GO:0005524">
    <property type="term" value="F:ATP binding"/>
    <property type="evidence" value="ECO:0007669"/>
    <property type="project" value="InterPro"/>
</dbReference>
<feature type="compositionally biased region" description="Basic and acidic residues" evidence="12">
    <location>
        <begin position="1086"/>
        <end position="1102"/>
    </location>
</feature>
<dbReference type="GO" id="GO:0005886">
    <property type="term" value="C:plasma membrane"/>
    <property type="evidence" value="ECO:0007669"/>
    <property type="project" value="TreeGrafter"/>
</dbReference>
<evidence type="ECO:0000313" key="15">
    <source>
        <dbReference type="EMBL" id="KAK7099561.1"/>
    </source>
</evidence>
<organism evidence="15 16">
    <name type="scientific">Littorina saxatilis</name>
    <dbReference type="NCBI Taxonomy" id="31220"/>
    <lineage>
        <taxon>Eukaryota</taxon>
        <taxon>Metazoa</taxon>
        <taxon>Spiralia</taxon>
        <taxon>Lophotrochozoa</taxon>
        <taxon>Mollusca</taxon>
        <taxon>Gastropoda</taxon>
        <taxon>Caenogastropoda</taxon>
        <taxon>Littorinimorpha</taxon>
        <taxon>Littorinoidea</taxon>
        <taxon>Littorinidae</taxon>
        <taxon>Littorina</taxon>
    </lineage>
</organism>
<feature type="domain" description="Guanylate cyclase" evidence="14">
    <location>
        <begin position="684"/>
        <end position="814"/>
    </location>
</feature>
<dbReference type="InterPro" id="IPR018297">
    <property type="entry name" value="A/G_cyclase_CS"/>
</dbReference>
<dbReference type="GO" id="GO:0004672">
    <property type="term" value="F:protein kinase activity"/>
    <property type="evidence" value="ECO:0007669"/>
    <property type="project" value="InterPro"/>
</dbReference>
<evidence type="ECO:0000256" key="6">
    <source>
        <dbReference type="ARBA" id="ARBA00022989"/>
    </source>
</evidence>
<dbReference type="InterPro" id="IPR001828">
    <property type="entry name" value="ANF_lig-bd_rcpt"/>
</dbReference>
<evidence type="ECO:0000256" key="3">
    <source>
        <dbReference type="ARBA" id="ARBA00022692"/>
    </source>
</evidence>
<dbReference type="PANTHER" id="PTHR11920:SF501">
    <property type="entry name" value="GUANYLATE CYCLASE 32E"/>
    <property type="match status" value="1"/>
</dbReference>
<evidence type="ECO:0000256" key="11">
    <source>
        <dbReference type="RuleBase" id="RU003431"/>
    </source>
</evidence>
<evidence type="ECO:0000256" key="10">
    <source>
        <dbReference type="RuleBase" id="RU000405"/>
    </source>
</evidence>
<dbReference type="Proteomes" id="UP001374579">
    <property type="component" value="Unassembled WGS sequence"/>
</dbReference>
<feature type="region of interest" description="Disordered" evidence="12">
    <location>
        <begin position="1184"/>
        <end position="1209"/>
    </location>
</feature>
<feature type="region of interest" description="Disordered" evidence="12">
    <location>
        <begin position="1066"/>
        <end position="1125"/>
    </location>
</feature>
<dbReference type="InterPro" id="IPR011009">
    <property type="entry name" value="Kinase-like_dom_sf"/>
</dbReference>
<dbReference type="EMBL" id="JBAMIC010000012">
    <property type="protein sequence ID" value="KAK7099561.1"/>
    <property type="molecule type" value="Genomic_DNA"/>
</dbReference>
<dbReference type="Pfam" id="PF07701">
    <property type="entry name" value="HNOBA"/>
    <property type="match status" value="1"/>
</dbReference>
<dbReference type="InterPro" id="IPR000719">
    <property type="entry name" value="Prot_kinase_dom"/>
</dbReference>
<dbReference type="Pfam" id="PF01094">
    <property type="entry name" value="ANF_receptor"/>
    <property type="match status" value="1"/>
</dbReference>
<dbReference type="Gene3D" id="6.10.250.780">
    <property type="match status" value="1"/>
</dbReference>
<feature type="region of interest" description="Disordered" evidence="12">
    <location>
        <begin position="870"/>
        <end position="938"/>
    </location>
</feature>
<dbReference type="PROSITE" id="PS00452">
    <property type="entry name" value="GUANYLATE_CYCLASE_1"/>
    <property type="match status" value="1"/>
</dbReference>
<keyword evidence="4" id="KW-0732">Signal</keyword>
<dbReference type="PROSITE" id="PS50125">
    <property type="entry name" value="GUANYLATE_CYCLASE_2"/>
    <property type="match status" value="1"/>
</dbReference>
<dbReference type="PANTHER" id="PTHR11920">
    <property type="entry name" value="GUANYLYL CYCLASE"/>
    <property type="match status" value="1"/>
</dbReference>
<evidence type="ECO:0000256" key="5">
    <source>
        <dbReference type="ARBA" id="ARBA00022741"/>
    </source>
</evidence>
<comment type="caution">
    <text evidence="15">The sequence shown here is derived from an EMBL/GenBank/DDBJ whole genome shotgun (WGS) entry which is preliminary data.</text>
</comment>
<dbReference type="InterPro" id="IPR001054">
    <property type="entry name" value="A/G_cyclase"/>
</dbReference>
<dbReference type="InterPro" id="IPR001245">
    <property type="entry name" value="Ser-Thr/Tyr_kinase_cat_dom"/>
</dbReference>
<dbReference type="GO" id="GO:0001653">
    <property type="term" value="F:peptide receptor activity"/>
    <property type="evidence" value="ECO:0007669"/>
    <property type="project" value="TreeGrafter"/>
</dbReference>
<dbReference type="EC" id="4.6.1.2" evidence="2 11"/>
<dbReference type="GO" id="GO:0004383">
    <property type="term" value="F:guanylate cyclase activity"/>
    <property type="evidence" value="ECO:0007669"/>
    <property type="project" value="UniProtKB-EC"/>
</dbReference>
<evidence type="ECO:0000256" key="8">
    <source>
        <dbReference type="ARBA" id="ARBA00023239"/>
    </source>
</evidence>
<dbReference type="SMART" id="SM00044">
    <property type="entry name" value="CYCc"/>
    <property type="match status" value="1"/>
</dbReference>
<feature type="compositionally biased region" description="Polar residues" evidence="12">
    <location>
        <begin position="927"/>
        <end position="938"/>
    </location>
</feature>
<dbReference type="InterPro" id="IPR029787">
    <property type="entry name" value="Nucleotide_cyclase"/>
</dbReference>
<dbReference type="GO" id="GO:0007168">
    <property type="term" value="P:receptor guanylyl cyclase signaling pathway"/>
    <property type="evidence" value="ECO:0007669"/>
    <property type="project" value="TreeGrafter"/>
</dbReference>
<protein>
    <recommendedName>
        <fullName evidence="2 11">Guanylate cyclase</fullName>
        <ecNumber evidence="2 11">4.6.1.2</ecNumber>
    </recommendedName>
</protein>
<keyword evidence="16" id="KW-1185">Reference proteome</keyword>
<dbReference type="SUPFAM" id="SSF56112">
    <property type="entry name" value="Protein kinase-like (PK-like)"/>
    <property type="match status" value="1"/>
</dbReference>
<evidence type="ECO:0000256" key="7">
    <source>
        <dbReference type="ARBA" id="ARBA00023136"/>
    </source>
</evidence>
<proteinExistence type="inferred from homology"/>
<dbReference type="GO" id="GO:0004016">
    <property type="term" value="F:adenylate cyclase activity"/>
    <property type="evidence" value="ECO:0007669"/>
    <property type="project" value="TreeGrafter"/>
</dbReference>
<feature type="domain" description="Protein kinase" evidence="13">
    <location>
        <begin position="346"/>
        <end position="620"/>
    </location>
</feature>
<comment type="similarity">
    <text evidence="10">Belongs to the adenylyl cyclase class-4/guanylyl cyclase family.</text>
</comment>
<dbReference type="InterPro" id="IPR028082">
    <property type="entry name" value="Peripla_BP_I"/>
</dbReference>
<comment type="catalytic activity">
    <reaction evidence="11">
        <text>GTP = 3',5'-cyclic GMP + diphosphate</text>
        <dbReference type="Rhea" id="RHEA:13665"/>
        <dbReference type="ChEBI" id="CHEBI:33019"/>
        <dbReference type="ChEBI" id="CHEBI:37565"/>
        <dbReference type="ChEBI" id="CHEBI:57746"/>
        <dbReference type="EC" id="4.6.1.2"/>
    </reaction>
</comment>
<dbReference type="Gene3D" id="3.40.50.2300">
    <property type="match status" value="1"/>
</dbReference>
<dbReference type="InterPro" id="IPR050401">
    <property type="entry name" value="Cyclic_nucleotide_synthase"/>
</dbReference>
<sequence length="1232" mass="138364">MNVVSVIILSVPWLSMRRYMLVAHELGMTSGEFVFICINSDVYTRKELQHDVQSDRVWRRNDTDNNAARTAFEAVIYVMLAQAEGPNYHKFETLVDQAENVTVPRWELPRENTSYVDAYAPFLYDATSIWAILVNRSLENHVNPRNGTLLFREARTISTMGLTGPLELDQNADRQMNNWFLDMGPDGHFRICVSIVNKHKGGGVQTPDKIRWPDGTEGEDNAPPDTPVCGFEGELCTTEEEHSDDPMIFASIGGSIGATAVIIAAITVNCYFRHQRNKQKWAGMMWQVKMAEVDFLSALLCDSVRSSFRTMGRRKSSMAAKKLGKLHDQVNAKNVNFMDPAHASFKAGSDVNGGNTFGSVCYYKGSIVSVKRVAKLSLSKDLISQFNHLLDLKCQNVTPFLGCIMDNDRHYMLLWEYCAKGSLQDIIFNTNIKLDKLFKFALCQDVAKGLDFLHKHYVGYHGNLKSSNCVVDSRWTCKLTDFGVHELRQLTKAKLVEEGSSALYERDLWTAPEVLRGEVFLDQDKRQADVFSLGVVMKEVFTRTGPYSEFTGVTAKEIIEKVKYPNCGVFRPTIPSDLHLEVELTSLIFECWAEDASLRPLPGRVLKSLNRINPNKHNTVIDNMLAMLEKYANHLEELVAERTSELDAEKKKTEKLLYRMLPQTVAEDLKLGKPVKAELFDEVTIYFSDIVGFTKICAESTPIEVVNLLNSLYTLFDDIITAYDVYKVETIGDAYMLASGLPKRNGNNHIREIADVSLDIMSSIDTFCIPHLPDRKLHIRIGIHTGSVVAGVVGLAMPRYCLFGDAVNTASRMESTGLPMKIHLSHRAYEMLRKFSGYHVDPRGEITVKGKGSMFTFFLVGKDGFHKHLPTNSDYKEPPPLLRRPTTSQSCNNIPQSAASRVTPNDLQQQQQPQDVDEDSEGRKMSDTSGQRVRNTSTTSDIFPVINVSQRRVSVCSVHLPQPELKRSLNAVDVKSLRKTFEDQPSICVVSGGEDAADASGDMDTVRRKLDLLYSAEGALTPEDPAPVESAHDSPSMAEKVRHKLHVLFNLDDSCDKLSRAEEGVDSFHDVSPTGGKAATLNNSVETERKRDNGSLERERQLLQHQQNQHQQQFPSKLEEPERRTGAVHHLERLFINPKTEALTNLDITANIFTPITQGIMGIKRSDSDAQSRLAHARAMTQLYKEPKQANTEHRNSPQNSRPSSPKPDVAILKEQMSTRLHQRGMELTTSL</sequence>
<dbReference type="GO" id="GO:0035556">
    <property type="term" value="P:intracellular signal transduction"/>
    <property type="evidence" value="ECO:0007669"/>
    <property type="project" value="InterPro"/>
</dbReference>
<dbReference type="FunFam" id="3.30.70.1230:FF:000013">
    <property type="entry name" value="Guanylate cyclase"/>
    <property type="match status" value="1"/>
</dbReference>
<evidence type="ECO:0000259" key="14">
    <source>
        <dbReference type="PROSITE" id="PS50125"/>
    </source>
</evidence>
<keyword evidence="5" id="KW-0547">Nucleotide-binding</keyword>
<evidence type="ECO:0000256" key="1">
    <source>
        <dbReference type="ARBA" id="ARBA00004479"/>
    </source>
</evidence>
<feature type="compositionally biased region" description="Low complexity" evidence="12">
    <location>
        <begin position="1103"/>
        <end position="1113"/>
    </location>
</feature>
<dbReference type="Pfam" id="PF00211">
    <property type="entry name" value="Guanylate_cyc"/>
    <property type="match status" value="1"/>
</dbReference>
<dbReference type="Gene3D" id="3.30.70.1230">
    <property type="entry name" value="Nucleotide cyclase"/>
    <property type="match status" value="1"/>
</dbReference>
<dbReference type="SUPFAM" id="SSF55073">
    <property type="entry name" value="Nucleotide cyclase"/>
    <property type="match status" value="1"/>
</dbReference>
<keyword evidence="6" id="KW-1133">Transmembrane helix</keyword>
<dbReference type="SUPFAM" id="SSF53822">
    <property type="entry name" value="Periplasmic binding protein-like I"/>
    <property type="match status" value="1"/>
</dbReference>
<evidence type="ECO:0000313" key="16">
    <source>
        <dbReference type="Proteomes" id="UP001374579"/>
    </source>
</evidence>